<comment type="caution">
    <text evidence="3">The sequence shown here is derived from an EMBL/GenBank/DDBJ whole genome shotgun (WGS) entry which is preliminary data.</text>
</comment>
<feature type="domain" description="MobA/VirD2-like nuclease" evidence="2">
    <location>
        <begin position="65"/>
        <end position="159"/>
    </location>
</feature>
<dbReference type="AlphaFoldDB" id="L7LMN3"/>
<protein>
    <recommendedName>
        <fullName evidence="2">MobA/VirD2-like nuclease domain-containing protein</fullName>
    </recommendedName>
</protein>
<evidence type="ECO:0000256" key="1">
    <source>
        <dbReference type="SAM" id="MobiDB-lite"/>
    </source>
</evidence>
<feature type="region of interest" description="Disordered" evidence="1">
    <location>
        <begin position="305"/>
        <end position="334"/>
    </location>
</feature>
<sequence length="453" mass="48967">MIAKASRGSSARGLARYLHGPGRRNEHTYKRRGKTFAGGVVIGGSVTVERSESGEWGPALDRVIRQRDKLEKGVYHLPIRADVNDRTLSDGEWRVIAERVMGTLGIGEDYPWVAVRHADDHIHIALSRVTFDGAHVAKLSWDYAKIMKALRSIEVDHGLATVPMPGHNPDRPSMHERVTTADSARAMRTGETPPRTKIAALVRAARDASAGLGRAAFEAELDSLGVQYRANEAKTGRMNGYSIAAGVDADGEPIWHAASKLARDLSWSKLGKTLEQGTAIQADQARAAADAHVDETAAAWRAAAAHATETKRQQALHVHPSPSTTEKDTTMTAPDSHDFLQGVLNEMTKTKGESLTGAVTDAFAPDIEAIDQTVSDVLGVESAREARDRDAADRVADAAAEGRKGDGQTVEAPDTPAESKEHSWLNDLRREQHAAREDIVGHELDQPDDGLSL</sequence>
<dbReference type="Proteomes" id="UP000035083">
    <property type="component" value="Unassembled WGS sequence"/>
</dbReference>
<feature type="region of interest" description="Disordered" evidence="1">
    <location>
        <begin position="1"/>
        <end position="27"/>
    </location>
</feature>
<proteinExistence type="predicted"/>
<dbReference type="EMBL" id="BANU01000034">
    <property type="protein sequence ID" value="GAC62400.1"/>
    <property type="molecule type" value="Genomic_DNA"/>
</dbReference>
<evidence type="ECO:0000259" key="2">
    <source>
        <dbReference type="Pfam" id="PF03432"/>
    </source>
</evidence>
<feature type="compositionally biased region" description="Basic and acidic residues" evidence="1">
    <location>
        <begin position="417"/>
        <end position="445"/>
    </location>
</feature>
<accession>L7LMN3</accession>
<dbReference type="InterPro" id="IPR005094">
    <property type="entry name" value="Endonuclease_MobA/VirD2"/>
</dbReference>
<dbReference type="Pfam" id="PF03432">
    <property type="entry name" value="Relaxase"/>
    <property type="match status" value="1"/>
</dbReference>
<feature type="region of interest" description="Disordered" evidence="1">
    <location>
        <begin position="384"/>
        <end position="453"/>
    </location>
</feature>
<evidence type="ECO:0000313" key="3">
    <source>
        <dbReference type="EMBL" id="GAC62400.1"/>
    </source>
</evidence>
<keyword evidence="4" id="KW-1185">Reference proteome</keyword>
<name>L7LMN3_9ACTN</name>
<gene>
    <name evidence="3" type="ORF">GSI01S_34_00120</name>
</gene>
<evidence type="ECO:0000313" key="4">
    <source>
        <dbReference type="Proteomes" id="UP000035083"/>
    </source>
</evidence>
<reference evidence="3 4" key="1">
    <citation type="submission" date="2012-12" db="EMBL/GenBank/DDBJ databases">
        <title>Whole genome shotgun sequence of Gordonia sihwensis NBRC 108236.</title>
        <authorList>
            <person name="Yoshida I."/>
            <person name="Hosoyama A."/>
            <person name="Tsuchikane K."/>
            <person name="Ando Y."/>
            <person name="Baba S."/>
            <person name="Ohji S."/>
            <person name="Hamada M."/>
            <person name="Tamura T."/>
            <person name="Yamazoe A."/>
            <person name="Yamazaki S."/>
            <person name="Fujita N."/>
        </authorList>
    </citation>
    <scope>NUCLEOTIDE SEQUENCE [LARGE SCALE GENOMIC DNA]</scope>
    <source>
        <strain evidence="3 4">NBRC 108236</strain>
    </source>
</reference>
<feature type="compositionally biased region" description="Basic and acidic residues" evidence="1">
    <location>
        <begin position="384"/>
        <end position="406"/>
    </location>
</feature>
<dbReference type="eggNOG" id="COG3843">
    <property type="taxonomic scope" value="Bacteria"/>
</dbReference>
<organism evidence="3 4">
    <name type="scientific">Gordonia sihwensis NBRC 108236</name>
    <dbReference type="NCBI Taxonomy" id="1223544"/>
    <lineage>
        <taxon>Bacteria</taxon>
        <taxon>Bacillati</taxon>
        <taxon>Actinomycetota</taxon>
        <taxon>Actinomycetes</taxon>
        <taxon>Mycobacteriales</taxon>
        <taxon>Gordoniaceae</taxon>
        <taxon>Gordonia</taxon>
    </lineage>
</organism>